<dbReference type="Proteomes" id="UP000507222">
    <property type="component" value="Unassembled WGS sequence"/>
</dbReference>
<dbReference type="GO" id="GO:0016973">
    <property type="term" value="P:poly(A)+ mRNA export from nucleus"/>
    <property type="evidence" value="ECO:0007669"/>
    <property type="project" value="InterPro"/>
</dbReference>
<proteinExistence type="predicted"/>
<dbReference type="GO" id="GO:0005737">
    <property type="term" value="C:cytoplasm"/>
    <property type="evidence" value="ECO:0007669"/>
    <property type="project" value="TreeGrafter"/>
</dbReference>
<dbReference type="GO" id="GO:0044614">
    <property type="term" value="C:nuclear pore cytoplasmic filaments"/>
    <property type="evidence" value="ECO:0007669"/>
    <property type="project" value="TreeGrafter"/>
</dbReference>
<sequence>MIISCKPFELSPKVDGIALDPEPEWSFEALLSEIDELERKINSSSKVSVPFTKERPRDISDSKSNGRTSASPFVMGVFEDKMDNIDSEDEEAHDQNSVVVKRFNFDDLYLSDSDDSGDDSSLEAQPCLMEKVESGESSLFGLSPCPKLVLDEIKNQISALETDLKTESQSISAIFRVERYREERCEMERKLDTQYQCNIAEAHHLTAVQRDLEVRSQTEERKIRIDAAYKDAKRREKALQEEKLRQERAKAEAEACILSLIPHNWFPLPIHCFHGDLDSSSQYN</sequence>
<dbReference type="GO" id="GO:0031369">
    <property type="term" value="F:translation initiation factor binding"/>
    <property type="evidence" value="ECO:0007669"/>
    <property type="project" value="TreeGrafter"/>
</dbReference>
<gene>
    <name evidence="2" type="ORF">CURHAP_LOCUS5743</name>
</gene>
<evidence type="ECO:0000313" key="3">
    <source>
        <dbReference type="Proteomes" id="UP000507222"/>
    </source>
</evidence>
<feature type="compositionally biased region" description="Basic and acidic residues" evidence="1">
    <location>
        <begin position="52"/>
        <end position="61"/>
    </location>
</feature>
<feature type="region of interest" description="Disordered" evidence="1">
    <location>
        <begin position="45"/>
        <end position="71"/>
    </location>
</feature>
<reference evidence="2 3" key="1">
    <citation type="submission" date="2020-05" db="EMBL/GenBank/DDBJ databases">
        <authorList>
            <person name="Campoy J."/>
            <person name="Schneeberger K."/>
            <person name="Spophaly S."/>
        </authorList>
    </citation>
    <scope>NUCLEOTIDE SEQUENCE [LARGE SCALE GENOMIC DNA]</scope>
    <source>
        <strain evidence="2">PruArmRojPasFocal</strain>
    </source>
</reference>
<dbReference type="AlphaFoldDB" id="A0A6J5TJK8"/>
<name>A0A6J5TJK8_PRUAR</name>
<dbReference type="GO" id="GO:0005543">
    <property type="term" value="F:phospholipid binding"/>
    <property type="evidence" value="ECO:0007669"/>
    <property type="project" value="TreeGrafter"/>
</dbReference>
<dbReference type="PANTHER" id="PTHR12960:SF0">
    <property type="entry name" value="MRNA EXPORT FACTOR GLE1"/>
    <property type="match status" value="1"/>
</dbReference>
<dbReference type="EMBL" id="CAEKDK010000001">
    <property type="protein sequence ID" value="CAB4264160.1"/>
    <property type="molecule type" value="Genomic_DNA"/>
</dbReference>
<dbReference type="PANTHER" id="PTHR12960">
    <property type="entry name" value="GLE-1-RELATED"/>
    <property type="match status" value="1"/>
</dbReference>
<feature type="compositionally biased region" description="Polar residues" evidence="1">
    <location>
        <begin position="62"/>
        <end position="71"/>
    </location>
</feature>
<accession>A0A6J5TJK8</accession>
<dbReference type="InterPro" id="IPR012476">
    <property type="entry name" value="GLE1"/>
</dbReference>
<organism evidence="2 3">
    <name type="scientific">Prunus armeniaca</name>
    <name type="common">Apricot</name>
    <name type="synonym">Armeniaca vulgaris</name>
    <dbReference type="NCBI Taxonomy" id="36596"/>
    <lineage>
        <taxon>Eukaryota</taxon>
        <taxon>Viridiplantae</taxon>
        <taxon>Streptophyta</taxon>
        <taxon>Embryophyta</taxon>
        <taxon>Tracheophyta</taxon>
        <taxon>Spermatophyta</taxon>
        <taxon>Magnoliopsida</taxon>
        <taxon>eudicotyledons</taxon>
        <taxon>Gunneridae</taxon>
        <taxon>Pentapetalae</taxon>
        <taxon>rosids</taxon>
        <taxon>fabids</taxon>
        <taxon>Rosales</taxon>
        <taxon>Rosaceae</taxon>
        <taxon>Amygdaloideae</taxon>
        <taxon>Amygdaleae</taxon>
        <taxon>Prunus</taxon>
    </lineage>
</organism>
<dbReference type="GO" id="GO:0000822">
    <property type="term" value="F:inositol hexakisphosphate binding"/>
    <property type="evidence" value="ECO:0007669"/>
    <property type="project" value="TreeGrafter"/>
</dbReference>
<evidence type="ECO:0000313" key="2">
    <source>
        <dbReference type="EMBL" id="CAB4264160.1"/>
    </source>
</evidence>
<protein>
    <submittedName>
        <fullName evidence="2">Uncharacterized protein</fullName>
    </submittedName>
</protein>
<evidence type="ECO:0000256" key="1">
    <source>
        <dbReference type="SAM" id="MobiDB-lite"/>
    </source>
</evidence>